<keyword evidence="7" id="KW-1185">Reference proteome</keyword>
<reference evidence="6 7" key="1">
    <citation type="submission" date="2018-06" db="EMBL/GenBank/DDBJ databases">
        <title>Phytoactinopolyspora halophila sp. nov., a novel halophilic actinomycete isolated from a saline soil in China.</title>
        <authorList>
            <person name="Tang S.-K."/>
        </authorList>
    </citation>
    <scope>NUCLEOTIDE SEQUENCE [LARGE SCALE GENOMIC DNA]</scope>
    <source>
        <strain evidence="6 7">YIM 96934</strain>
    </source>
</reference>
<protein>
    <submittedName>
        <fullName evidence="6">LLM class F420-dependent oxidoreductase</fullName>
    </submittedName>
</protein>
<proteinExistence type="predicted"/>
<dbReference type="AlphaFoldDB" id="A0A329QEG5"/>
<feature type="domain" description="Luciferase-like" evidence="5">
    <location>
        <begin position="14"/>
        <end position="258"/>
    </location>
</feature>
<dbReference type="GO" id="GO:0008726">
    <property type="term" value="F:alkanesulfonate monooxygenase activity"/>
    <property type="evidence" value="ECO:0007669"/>
    <property type="project" value="TreeGrafter"/>
</dbReference>
<dbReference type="InterPro" id="IPR050172">
    <property type="entry name" value="SsuD_RutA_monooxygenase"/>
</dbReference>
<dbReference type="InterPro" id="IPR011251">
    <property type="entry name" value="Luciferase-like_dom"/>
</dbReference>
<sequence length="315" mass="34917">MQDVRFGFNTSGLRPANELAALCRTAEDIGYDVVLGTDHLNSSSPFLPLAVAADATERLRVGTLTTNNEFWNPALLARDTVTIDHLSEGRLELGLGAGHMRWEFEAAGLPWRGIAERVERLEQTIGELRRFFTDGINEPESGVRAREELQRPQLLPVQRQGFGGSGPPLLIGGTGNGSLRLAAAYADIIGFGGLFQMKGEPPGTFRLATSAELEERVAYMREQAGARIDEMEINVLVQLVAITGDRRGYAEQLVAEHLPYYTVEEALTTPFLLIGTAEQIAEQLRQNRERYGFSYITVHEPYMREFAPVIEKLRA</sequence>
<organism evidence="6 7">
    <name type="scientific">Phytoactinopolyspora halophila</name>
    <dbReference type="NCBI Taxonomy" id="1981511"/>
    <lineage>
        <taxon>Bacteria</taxon>
        <taxon>Bacillati</taxon>
        <taxon>Actinomycetota</taxon>
        <taxon>Actinomycetes</taxon>
        <taxon>Jiangellales</taxon>
        <taxon>Jiangellaceae</taxon>
        <taxon>Phytoactinopolyspora</taxon>
    </lineage>
</organism>
<dbReference type="InterPro" id="IPR036661">
    <property type="entry name" value="Luciferase-like_sf"/>
</dbReference>
<keyword evidence="2" id="KW-0288">FMN</keyword>
<dbReference type="InterPro" id="IPR019923">
    <property type="entry name" value="Lucif-like_OxRdtase_MSMEG_2516"/>
</dbReference>
<dbReference type="EMBL" id="QMIG01000025">
    <property type="protein sequence ID" value="RAW10757.1"/>
    <property type="molecule type" value="Genomic_DNA"/>
</dbReference>
<dbReference type="GO" id="GO:0046306">
    <property type="term" value="P:alkanesulfonate catabolic process"/>
    <property type="evidence" value="ECO:0007669"/>
    <property type="project" value="TreeGrafter"/>
</dbReference>
<evidence type="ECO:0000256" key="3">
    <source>
        <dbReference type="ARBA" id="ARBA00023002"/>
    </source>
</evidence>
<keyword evidence="4" id="KW-0503">Monooxygenase</keyword>
<dbReference type="Proteomes" id="UP000250462">
    <property type="component" value="Unassembled WGS sequence"/>
</dbReference>
<evidence type="ECO:0000256" key="4">
    <source>
        <dbReference type="ARBA" id="ARBA00023033"/>
    </source>
</evidence>
<comment type="caution">
    <text evidence="6">The sequence shown here is derived from an EMBL/GenBank/DDBJ whole genome shotgun (WGS) entry which is preliminary data.</text>
</comment>
<keyword evidence="3" id="KW-0560">Oxidoreductase</keyword>
<dbReference type="Pfam" id="PF00296">
    <property type="entry name" value="Bac_luciferase"/>
    <property type="match status" value="1"/>
</dbReference>
<dbReference type="SUPFAM" id="SSF51679">
    <property type="entry name" value="Bacterial luciferase-like"/>
    <property type="match status" value="1"/>
</dbReference>
<evidence type="ECO:0000256" key="1">
    <source>
        <dbReference type="ARBA" id="ARBA00022630"/>
    </source>
</evidence>
<gene>
    <name evidence="6" type="ORF">DPM12_18720</name>
</gene>
<dbReference type="RefSeq" id="WP_112259878.1">
    <property type="nucleotide sequence ID" value="NZ_QMIG01000025.1"/>
</dbReference>
<keyword evidence="1" id="KW-0285">Flavoprotein</keyword>
<evidence type="ECO:0000256" key="2">
    <source>
        <dbReference type="ARBA" id="ARBA00022643"/>
    </source>
</evidence>
<dbReference type="PANTHER" id="PTHR42847">
    <property type="entry name" value="ALKANESULFONATE MONOOXYGENASE"/>
    <property type="match status" value="1"/>
</dbReference>
<dbReference type="OrthoDB" id="4288123at2"/>
<dbReference type="Gene3D" id="3.20.20.30">
    <property type="entry name" value="Luciferase-like domain"/>
    <property type="match status" value="1"/>
</dbReference>
<dbReference type="PANTHER" id="PTHR42847:SF4">
    <property type="entry name" value="ALKANESULFONATE MONOOXYGENASE-RELATED"/>
    <property type="match status" value="1"/>
</dbReference>
<evidence type="ECO:0000313" key="7">
    <source>
        <dbReference type="Proteomes" id="UP000250462"/>
    </source>
</evidence>
<dbReference type="NCBIfam" id="TIGR03621">
    <property type="entry name" value="F420_MSMEG_2516"/>
    <property type="match status" value="1"/>
</dbReference>
<name>A0A329QEG5_9ACTN</name>
<evidence type="ECO:0000313" key="6">
    <source>
        <dbReference type="EMBL" id="RAW10757.1"/>
    </source>
</evidence>
<accession>A0A329QEG5</accession>
<evidence type="ECO:0000259" key="5">
    <source>
        <dbReference type="Pfam" id="PF00296"/>
    </source>
</evidence>